<accession>A0A369JEX6</accession>
<feature type="chain" id="PRO_5016834791" description="Phytase A" evidence="18">
    <location>
        <begin position="22"/>
        <end position="441"/>
    </location>
</feature>
<sequence>MAFFLLLSALFALFTYGSVLAISDRFSDASRSITSKPFKLQESWAQYSPYFPVEEYSDPPKRCRVIQANIIQRHGARYPTSGASAMIVTALSKLMSATNYTDPSLQFLKSYTYSLGTDDLVPFGARESQQAGKLHFSRYSSLVNHRQLPFVRASGSERVILSATNWTAGFSIASSHVYNPKLSVILSEDLNDTLDDSMCPNAGSSSSQTSEWLLTYGPPIADRLNKQAPGANVTSTDVYSLLSLCPFESVSFDTPSPFCNLFSNAEFRQFEYSGDLDKYYNTGYGQPLGPVQGVGYINELLARLTGKPVRDNTQTNRTLDASPITFPLNRTIYADFSHDNQMIAIYTAMGLFRQAAAPDPTLPNPRRNWLASHLVPFSARMVTEKVLCGRKEYVRVFVNDALQPLEFCGAGKDGLCELGAFVKSQAYARNNGNGDFNKCFD</sequence>
<comment type="catalytic activity">
    <reaction evidence="10">
        <text>1D-myo-inositol 1,2-bisphosphate + H2O = 1D-myo-inositol 2-phosphate + phosphate</text>
        <dbReference type="Rhea" id="RHEA:77135"/>
        <dbReference type="ChEBI" id="CHEBI:15377"/>
        <dbReference type="ChEBI" id="CHEBI:43474"/>
        <dbReference type="ChEBI" id="CHEBI:84142"/>
        <dbReference type="ChEBI" id="CHEBI:195539"/>
    </reaction>
    <physiologicalReaction direction="left-to-right" evidence="10">
        <dbReference type="Rhea" id="RHEA:77136"/>
    </physiologicalReaction>
</comment>
<evidence type="ECO:0000313" key="20">
    <source>
        <dbReference type="Proteomes" id="UP000076154"/>
    </source>
</evidence>
<feature type="disulfide bond" evidence="17">
    <location>
        <begin position="63"/>
        <end position="388"/>
    </location>
</feature>
<evidence type="ECO:0000256" key="1">
    <source>
        <dbReference type="ARBA" id="ARBA00004613"/>
    </source>
</evidence>
<dbReference type="STRING" id="39966.A0A369JEX6"/>
<comment type="catalytic activity">
    <reaction evidence="11">
        <text>1D-myo-inositol 1,2,6-trisphosphate + H2O = 1D-myo-inositol 1,2-bisphosphate + phosphate</text>
        <dbReference type="Rhea" id="RHEA:77131"/>
        <dbReference type="ChEBI" id="CHEBI:15377"/>
        <dbReference type="ChEBI" id="CHEBI:43474"/>
        <dbReference type="ChEBI" id="CHEBI:195537"/>
        <dbReference type="ChEBI" id="CHEBI:195539"/>
    </reaction>
    <physiologicalReaction direction="left-to-right" evidence="11">
        <dbReference type="Rhea" id="RHEA:77132"/>
    </physiologicalReaction>
</comment>
<dbReference type="SUPFAM" id="SSF53254">
    <property type="entry name" value="Phosphoglycerate mutase-like"/>
    <property type="match status" value="1"/>
</dbReference>
<evidence type="ECO:0000256" key="14">
    <source>
        <dbReference type="ARBA" id="ARBA00044106"/>
    </source>
</evidence>
<evidence type="ECO:0000256" key="9">
    <source>
        <dbReference type="ARBA" id="ARBA00043670"/>
    </source>
</evidence>
<comment type="catalytic activity">
    <reaction evidence="12">
        <text>1D-myo-inositol 1,2,4,5,6-pentakisphosphate + H2O = 1D-myo-inositol 1,2,5,6-tetrakisphosphate + phosphate</text>
        <dbReference type="Rhea" id="RHEA:77115"/>
        <dbReference type="ChEBI" id="CHEBI:15377"/>
        <dbReference type="ChEBI" id="CHEBI:43474"/>
        <dbReference type="ChEBI" id="CHEBI:57798"/>
        <dbReference type="ChEBI" id="CHEBI:195535"/>
    </reaction>
    <physiologicalReaction direction="left-to-right" evidence="12">
        <dbReference type="Rhea" id="RHEA:77116"/>
    </physiologicalReaction>
</comment>
<dbReference type="PANTHER" id="PTHR20963">
    <property type="entry name" value="MULTIPLE INOSITOL POLYPHOSPHATE PHOSPHATASE-RELATED"/>
    <property type="match status" value="1"/>
</dbReference>
<protein>
    <recommendedName>
        <fullName evidence="14">Phytase A</fullName>
    </recommendedName>
    <alternativeName>
        <fullName evidence="15">Histidine acid phosphatase phyA</fullName>
    </alternativeName>
    <alternativeName>
        <fullName evidence="8">Myo-inositol hexakisphosphate phosphohydrolase A</fullName>
    </alternativeName>
    <alternativeName>
        <fullName evidence="7">Myo-inositol-hexaphosphate 3-phosphohydrolase A</fullName>
    </alternativeName>
</protein>
<dbReference type="Pfam" id="PF00328">
    <property type="entry name" value="His_Phos_2"/>
    <property type="match status" value="1"/>
</dbReference>
<dbReference type="InterPro" id="IPR000560">
    <property type="entry name" value="His_Pase_clade-2"/>
</dbReference>
<evidence type="ECO:0000256" key="18">
    <source>
        <dbReference type="SAM" id="SignalP"/>
    </source>
</evidence>
<dbReference type="InParanoid" id="A0A369JEX6"/>
<dbReference type="InterPro" id="IPR029033">
    <property type="entry name" value="His_PPase_superfam"/>
</dbReference>
<dbReference type="EMBL" id="LUEZ02000071">
    <property type="protein sequence ID" value="RDB19862.1"/>
    <property type="molecule type" value="Genomic_DNA"/>
</dbReference>
<evidence type="ECO:0000256" key="7">
    <source>
        <dbReference type="ARBA" id="ARBA00041857"/>
    </source>
</evidence>
<evidence type="ECO:0000256" key="2">
    <source>
        <dbReference type="ARBA" id="ARBA00011245"/>
    </source>
</evidence>
<dbReference type="OrthoDB" id="6509975at2759"/>
<feature type="disulfide bond" evidence="17">
    <location>
        <begin position="199"/>
        <end position="439"/>
    </location>
</feature>
<dbReference type="PROSITE" id="PS00778">
    <property type="entry name" value="HIS_ACID_PHOSPHAT_2"/>
    <property type="match status" value="1"/>
</dbReference>
<evidence type="ECO:0000256" key="3">
    <source>
        <dbReference type="ARBA" id="ARBA00022525"/>
    </source>
</evidence>
<dbReference type="Proteomes" id="UP000076154">
    <property type="component" value="Unassembled WGS sequence"/>
</dbReference>
<feature type="active site" description="Proton donor" evidence="16">
    <location>
        <position position="339"/>
    </location>
</feature>
<dbReference type="PROSITE" id="PS00616">
    <property type="entry name" value="HIS_ACID_PHOSPHAT_1"/>
    <property type="match status" value="1"/>
</dbReference>
<evidence type="ECO:0000256" key="10">
    <source>
        <dbReference type="ARBA" id="ARBA00043675"/>
    </source>
</evidence>
<evidence type="ECO:0000313" key="19">
    <source>
        <dbReference type="EMBL" id="RDB19862.1"/>
    </source>
</evidence>
<reference evidence="19" key="1">
    <citation type="submission" date="2018-04" db="EMBL/GenBank/DDBJ databases">
        <title>Whole genome sequencing of Hypsizygus marmoreus.</title>
        <authorList>
            <person name="Choi I.-G."/>
            <person name="Min B."/>
            <person name="Kim J.-G."/>
            <person name="Kim S."/>
            <person name="Oh Y.-L."/>
            <person name="Kong W.-S."/>
            <person name="Park H."/>
            <person name="Jeong J."/>
            <person name="Song E.-S."/>
        </authorList>
    </citation>
    <scope>NUCLEOTIDE SEQUENCE [LARGE SCALE GENOMIC DNA]</scope>
    <source>
        <strain evidence="19">51987-8</strain>
    </source>
</reference>
<evidence type="ECO:0000256" key="15">
    <source>
        <dbReference type="ARBA" id="ARBA00044262"/>
    </source>
</evidence>
<evidence type="ECO:0000256" key="16">
    <source>
        <dbReference type="PIRSR" id="PIRSR000894-1"/>
    </source>
</evidence>
<proteinExistence type="predicted"/>
<dbReference type="InterPro" id="IPR033379">
    <property type="entry name" value="Acid_Pase_AS"/>
</dbReference>
<evidence type="ECO:0000256" key="5">
    <source>
        <dbReference type="ARBA" id="ARBA00023157"/>
    </source>
</evidence>
<evidence type="ECO:0000256" key="4">
    <source>
        <dbReference type="ARBA" id="ARBA00022801"/>
    </source>
</evidence>
<evidence type="ECO:0000256" key="13">
    <source>
        <dbReference type="ARBA" id="ARBA00043788"/>
    </source>
</evidence>
<comment type="caution">
    <text evidence="19">The sequence shown here is derived from an EMBL/GenBank/DDBJ whole genome shotgun (WGS) entry which is preliminary data.</text>
</comment>
<dbReference type="Gene3D" id="3.40.50.1240">
    <property type="entry name" value="Phosphoglycerate mutase-like"/>
    <property type="match status" value="1"/>
</dbReference>
<name>A0A369JEX6_HYPMA</name>
<comment type="subcellular location">
    <subcellularLocation>
        <location evidence="1">Secreted</location>
    </subcellularLocation>
</comment>
<dbReference type="FunCoup" id="A0A369JEX6">
    <property type="interactions" value="204"/>
</dbReference>
<comment type="subunit">
    <text evidence="2">Monomer.</text>
</comment>
<feature type="disulfide bond" evidence="17">
    <location>
        <begin position="408"/>
        <end position="416"/>
    </location>
</feature>
<feature type="active site" description="Nucleophile" evidence="16">
    <location>
        <position position="74"/>
    </location>
</feature>
<comment type="catalytic activity">
    <reaction evidence="13">
        <text>1D-myo-inositol hexakisphosphate + H2O = 1D-myo-inositol 1,2,4,5,6-pentakisphosphate + phosphate</text>
        <dbReference type="Rhea" id="RHEA:16989"/>
        <dbReference type="ChEBI" id="CHEBI:15377"/>
        <dbReference type="ChEBI" id="CHEBI:43474"/>
        <dbReference type="ChEBI" id="CHEBI:57798"/>
        <dbReference type="ChEBI" id="CHEBI:58130"/>
        <dbReference type="EC" id="3.1.3.8"/>
    </reaction>
    <physiologicalReaction direction="left-to-right" evidence="13">
        <dbReference type="Rhea" id="RHEA:16990"/>
    </physiologicalReaction>
</comment>
<dbReference type="PANTHER" id="PTHR20963:SF24">
    <property type="entry name" value="3-PHYTASE B"/>
    <property type="match status" value="1"/>
</dbReference>
<dbReference type="GO" id="GO:0003993">
    <property type="term" value="F:acid phosphatase activity"/>
    <property type="evidence" value="ECO:0007669"/>
    <property type="project" value="TreeGrafter"/>
</dbReference>
<keyword evidence="5 17" id="KW-1015">Disulfide bond</keyword>
<dbReference type="GO" id="GO:0016158">
    <property type="term" value="F:inositol hexakisphosphate 3-phosphatase activity"/>
    <property type="evidence" value="ECO:0007669"/>
    <property type="project" value="UniProtKB-EC"/>
</dbReference>
<dbReference type="CDD" id="cd07061">
    <property type="entry name" value="HP_HAP_like"/>
    <property type="match status" value="1"/>
</dbReference>
<evidence type="ECO:0000256" key="12">
    <source>
        <dbReference type="ARBA" id="ARBA00043748"/>
    </source>
</evidence>
<feature type="disulfide bond" evidence="17">
    <location>
        <begin position="245"/>
        <end position="259"/>
    </location>
</feature>
<keyword evidence="3" id="KW-0964">Secreted</keyword>
<dbReference type="InterPro" id="IPR016274">
    <property type="entry name" value="Histidine_acid_Pase_euk"/>
</dbReference>
<keyword evidence="18" id="KW-0732">Signal</keyword>
<keyword evidence="6" id="KW-0325">Glycoprotein</keyword>
<gene>
    <name evidence="19" type="ORF">Hypma_013097</name>
</gene>
<dbReference type="GO" id="GO:0005576">
    <property type="term" value="C:extracellular region"/>
    <property type="evidence" value="ECO:0007669"/>
    <property type="project" value="UniProtKB-SubCell"/>
</dbReference>
<comment type="catalytic activity">
    <reaction evidence="9">
        <text>1D-myo-inositol 1,2,5,6-tetrakisphosphate + H2O = 1D-myo-inositol 1,2,6-trisphosphate + phosphate</text>
        <dbReference type="Rhea" id="RHEA:77119"/>
        <dbReference type="ChEBI" id="CHEBI:15377"/>
        <dbReference type="ChEBI" id="CHEBI:43474"/>
        <dbReference type="ChEBI" id="CHEBI:195535"/>
        <dbReference type="ChEBI" id="CHEBI:195537"/>
    </reaction>
    <physiologicalReaction direction="left-to-right" evidence="9">
        <dbReference type="Rhea" id="RHEA:77120"/>
    </physiologicalReaction>
</comment>
<organism evidence="19 20">
    <name type="scientific">Hypsizygus marmoreus</name>
    <name type="common">White beech mushroom</name>
    <name type="synonym">Agaricus marmoreus</name>
    <dbReference type="NCBI Taxonomy" id="39966"/>
    <lineage>
        <taxon>Eukaryota</taxon>
        <taxon>Fungi</taxon>
        <taxon>Dikarya</taxon>
        <taxon>Basidiomycota</taxon>
        <taxon>Agaricomycotina</taxon>
        <taxon>Agaricomycetes</taxon>
        <taxon>Agaricomycetidae</taxon>
        <taxon>Agaricales</taxon>
        <taxon>Tricholomatineae</taxon>
        <taxon>Lyophyllaceae</taxon>
        <taxon>Hypsizygus</taxon>
    </lineage>
</organism>
<keyword evidence="4" id="KW-0378">Hydrolase</keyword>
<feature type="signal peptide" evidence="18">
    <location>
        <begin position="1"/>
        <end position="21"/>
    </location>
</feature>
<evidence type="ECO:0000256" key="11">
    <source>
        <dbReference type="ARBA" id="ARBA00043721"/>
    </source>
</evidence>
<evidence type="ECO:0000256" key="6">
    <source>
        <dbReference type="ARBA" id="ARBA00023180"/>
    </source>
</evidence>
<evidence type="ECO:0000256" key="8">
    <source>
        <dbReference type="ARBA" id="ARBA00042300"/>
    </source>
</evidence>
<dbReference type="PIRSF" id="PIRSF000894">
    <property type="entry name" value="Acid_phosphatase"/>
    <property type="match status" value="1"/>
</dbReference>
<dbReference type="AlphaFoldDB" id="A0A369JEX6"/>
<keyword evidence="20" id="KW-1185">Reference proteome</keyword>
<evidence type="ECO:0000256" key="17">
    <source>
        <dbReference type="PIRSR" id="PIRSR000894-2"/>
    </source>
</evidence>